<comment type="catalytic activity">
    <reaction evidence="6">
        <text>L-glutamate 5-semialdehyde + phosphate + NADP(+) = L-glutamyl 5-phosphate + NADPH + H(+)</text>
        <dbReference type="Rhea" id="RHEA:19541"/>
        <dbReference type="ChEBI" id="CHEBI:15378"/>
        <dbReference type="ChEBI" id="CHEBI:43474"/>
        <dbReference type="ChEBI" id="CHEBI:57783"/>
        <dbReference type="ChEBI" id="CHEBI:58066"/>
        <dbReference type="ChEBI" id="CHEBI:58274"/>
        <dbReference type="ChEBI" id="CHEBI:58349"/>
        <dbReference type="EC" id="1.2.1.41"/>
    </reaction>
</comment>
<evidence type="ECO:0000256" key="2">
    <source>
        <dbReference type="ARBA" id="ARBA00022605"/>
    </source>
</evidence>
<evidence type="ECO:0000313" key="7">
    <source>
        <dbReference type="EMBL" id="EQD60179.1"/>
    </source>
</evidence>
<dbReference type="SUPFAM" id="SSF53720">
    <property type="entry name" value="ALDH-like"/>
    <property type="match status" value="1"/>
</dbReference>
<dbReference type="InterPro" id="IPR016163">
    <property type="entry name" value="Ald_DH_C"/>
</dbReference>
<dbReference type="Gene3D" id="3.40.605.10">
    <property type="entry name" value="Aldehyde Dehydrogenase, Chain A, domain 1"/>
    <property type="match status" value="1"/>
</dbReference>
<evidence type="ECO:0000256" key="5">
    <source>
        <dbReference type="ARBA" id="ARBA00023002"/>
    </source>
</evidence>
<keyword evidence="5" id="KW-0560">Oxidoreductase</keyword>
<dbReference type="NCBIfam" id="NF001221">
    <property type="entry name" value="PRK00197.1"/>
    <property type="match status" value="1"/>
</dbReference>
<gene>
    <name evidence="7" type="ORF">B2A_03781</name>
</gene>
<reference evidence="7" key="1">
    <citation type="submission" date="2013-08" db="EMBL/GenBank/DDBJ databases">
        <authorList>
            <person name="Mendez C."/>
            <person name="Richter M."/>
            <person name="Ferrer M."/>
            <person name="Sanchez J."/>
        </authorList>
    </citation>
    <scope>NUCLEOTIDE SEQUENCE</scope>
</reference>
<proteinExistence type="predicted"/>
<dbReference type="InterPro" id="IPR020593">
    <property type="entry name" value="G-glutamylP_reductase_CS"/>
</dbReference>
<dbReference type="Gene3D" id="3.40.309.10">
    <property type="entry name" value="Aldehyde Dehydrogenase, Chain A, domain 2"/>
    <property type="match status" value="1"/>
</dbReference>
<protein>
    <submittedName>
        <fullName evidence="7">Gamma-glutamyl phosphate reductase</fullName>
    </submittedName>
</protein>
<keyword evidence="3" id="KW-0641">Proline biosynthesis</keyword>
<reference evidence="7" key="2">
    <citation type="journal article" date="2014" name="ISME J.">
        <title>Microbial stratification in low pH oxic and suboxic macroscopic growths along an acid mine drainage.</title>
        <authorList>
            <person name="Mendez-Garcia C."/>
            <person name="Mesa V."/>
            <person name="Sprenger R.R."/>
            <person name="Richter M."/>
            <person name="Diez M.S."/>
            <person name="Solano J."/>
            <person name="Bargiela R."/>
            <person name="Golyshina O.V."/>
            <person name="Manteca A."/>
            <person name="Ramos J.L."/>
            <person name="Gallego J.R."/>
            <person name="Llorente I."/>
            <person name="Martins Dos Santos V.A."/>
            <person name="Jensen O.N."/>
            <person name="Pelaez A.I."/>
            <person name="Sanchez J."/>
            <person name="Ferrer M."/>
        </authorList>
    </citation>
    <scope>NUCLEOTIDE SEQUENCE</scope>
</reference>
<comment type="pathway">
    <text evidence="1">Amino-acid biosynthesis; L-proline biosynthesis; L-glutamate 5-semialdehyde from L-glutamate: step 2/2.</text>
</comment>
<dbReference type="InterPro" id="IPR016162">
    <property type="entry name" value="Ald_DH_N"/>
</dbReference>
<sequence length="243" mass="25648">MSVIGDPAREHVLELLQLSDLIDLAIPRGGESLIRFVAEHARVPVIKHYKGVCHLYVDRAADPALALALLLDGKTSRPGVCNAIETLLVHADIAPRFLPAALTALAAHGVEVRGCARTRAYADAVRAAGDDDYAAEFLDLILAVRVVDDLDAALAHIAQYGSDHTEVIATADAAAAERFVQGTRSAAVMVNASSRFNDGGELGLGAEIGISTTRLHAYGPMGAEALTIERYVVRGAGQVRPRG</sequence>
<comment type="caution">
    <text evidence="7">The sequence shown here is derived from an EMBL/GenBank/DDBJ whole genome shotgun (WGS) entry which is preliminary data.</text>
</comment>
<dbReference type="AlphaFoldDB" id="T1C4F1"/>
<dbReference type="GO" id="GO:0004350">
    <property type="term" value="F:glutamate-5-semialdehyde dehydrogenase activity"/>
    <property type="evidence" value="ECO:0007669"/>
    <property type="project" value="UniProtKB-EC"/>
</dbReference>
<evidence type="ECO:0000256" key="4">
    <source>
        <dbReference type="ARBA" id="ARBA00022857"/>
    </source>
</evidence>
<organism evidence="7">
    <name type="scientific">mine drainage metagenome</name>
    <dbReference type="NCBI Taxonomy" id="410659"/>
    <lineage>
        <taxon>unclassified sequences</taxon>
        <taxon>metagenomes</taxon>
        <taxon>ecological metagenomes</taxon>
    </lineage>
</organism>
<dbReference type="EMBL" id="AUZZ01002519">
    <property type="protein sequence ID" value="EQD60179.1"/>
    <property type="molecule type" value="Genomic_DNA"/>
</dbReference>
<dbReference type="GO" id="GO:0008652">
    <property type="term" value="P:amino acid biosynthetic process"/>
    <property type="evidence" value="ECO:0007669"/>
    <property type="project" value="UniProtKB-KW"/>
</dbReference>
<evidence type="ECO:0000256" key="6">
    <source>
        <dbReference type="ARBA" id="ARBA00049024"/>
    </source>
</evidence>
<evidence type="ECO:0000256" key="1">
    <source>
        <dbReference type="ARBA" id="ARBA00004985"/>
    </source>
</evidence>
<accession>T1C4F1</accession>
<dbReference type="PROSITE" id="PS01223">
    <property type="entry name" value="PROA"/>
    <property type="match status" value="1"/>
</dbReference>
<dbReference type="InterPro" id="IPR016161">
    <property type="entry name" value="Ald_DH/histidinol_DH"/>
</dbReference>
<dbReference type="FunFam" id="3.40.309.10:FF:000006">
    <property type="entry name" value="Gamma-glutamyl phosphate reductase"/>
    <property type="match status" value="1"/>
</dbReference>
<dbReference type="PANTHER" id="PTHR11063:SF8">
    <property type="entry name" value="DELTA-1-PYRROLINE-5-CARBOXYLATE SYNTHASE"/>
    <property type="match status" value="1"/>
</dbReference>
<dbReference type="PANTHER" id="PTHR11063">
    <property type="entry name" value="GLUTAMATE SEMIALDEHYDE DEHYDROGENASE"/>
    <property type="match status" value="1"/>
</dbReference>
<keyword evidence="4" id="KW-0521">NADP</keyword>
<evidence type="ECO:0000256" key="3">
    <source>
        <dbReference type="ARBA" id="ARBA00022650"/>
    </source>
</evidence>
<name>T1C4F1_9ZZZZ</name>
<keyword evidence="2" id="KW-0028">Amino-acid biosynthesis</keyword>